<comment type="caution">
    <text evidence="1">The sequence shown here is derived from an EMBL/GenBank/DDBJ whole genome shotgun (WGS) entry which is preliminary data.</text>
</comment>
<dbReference type="EMBL" id="JBHSQB010000009">
    <property type="protein sequence ID" value="MFC6097345.1"/>
    <property type="molecule type" value="Genomic_DNA"/>
</dbReference>
<proteinExistence type="predicted"/>
<organism evidence="1 2">
    <name type="scientific">Flavobacterium qiangtangense</name>
    <dbReference type="NCBI Taxonomy" id="1442595"/>
    <lineage>
        <taxon>Bacteria</taxon>
        <taxon>Pseudomonadati</taxon>
        <taxon>Bacteroidota</taxon>
        <taxon>Flavobacteriia</taxon>
        <taxon>Flavobacteriales</taxon>
        <taxon>Flavobacteriaceae</taxon>
        <taxon>Flavobacterium</taxon>
    </lineage>
</organism>
<sequence>MKYIFYKEVIETTGTVILGVMPEEERINVLFRFSDSGWTTQKIQEIIDKVESNRSLEKTKNPYVWGNEDVTVFANELGVLLVDKLAMRAKQEVEPLELTHDEFITFMKDFKKFIEENS</sequence>
<dbReference type="Proteomes" id="UP001596287">
    <property type="component" value="Unassembled WGS sequence"/>
</dbReference>
<dbReference type="RefSeq" id="WP_379792286.1">
    <property type="nucleotide sequence ID" value="NZ_JBHSQB010000009.1"/>
</dbReference>
<protein>
    <submittedName>
        <fullName evidence="1">Uncharacterized protein</fullName>
    </submittedName>
</protein>
<reference evidence="2" key="1">
    <citation type="journal article" date="2019" name="Int. J. Syst. Evol. Microbiol.">
        <title>The Global Catalogue of Microorganisms (GCM) 10K type strain sequencing project: providing services to taxonomists for standard genome sequencing and annotation.</title>
        <authorList>
            <consortium name="The Broad Institute Genomics Platform"/>
            <consortium name="The Broad Institute Genome Sequencing Center for Infectious Disease"/>
            <person name="Wu L."/>
            <person name="Ma J."/>
        </authorList>
    </citation>
    <scope>NUCLEOTIDE SEQUENCE [LARGE SCALE GENOMIC DNA]</scope>
    <source>
        <strain evidence="2">CCUG 49679</strain>
    </source>
</reference>
<evidence type="ECO:0000313" key="2">
    <source>
        <dbReference type="Proteomes" id="UP001596287"/>
    </source>
</evidence>
<accession>A0ABW1PNX9</accession>
<evidence type="ECO:0000313" key="1">
    <source>
        <dbReference type="EMBL" id="MFC6097345.1"/>
    </source>
</evidence>
<keyword evidence="2" id="KW-1185">Reference proteome</keyword>
<name>A0ABW1PNX9_9FLAO</name>
<gene>
    <name evidence="1" type="ORF">ACFPVY_11885</name>
</gene>